<dbReference type="EMBL" id="VOLQ01000080">
    <property type="protein sequence ID" value="TWX62461.1"/>
    <property type="molecule type" value="Genomic_DNA"/>
</dbReference>
<dbReference type="EMBL" id="VOLR01000047">
    <property type="protein sequence ID" value="TWX53825.1"/>
    <property type="molecule type" value="Genomic_DNA"/>
</dbReference>
<dbReference type="Proteomes" id="UP000321525">
    <property type="component" value="Unassembled WGS sequence"/>
</dbReference>
<organism evidence="2 4">
    <name type="scientific">Colwellia hornerae</name>
    <dbReference type="NCBI Taxonomy" id="89402"/>
    <lineage>
        <taxon>Bacteria</taxon>
        <taxon>Pseudomonadati</taxon>
        <taxon>Pseudomonadota</taxon>
        <taxon>Gammaproteobacteria</taxon>
        <taxon>Alteromonadales</taxon>
        <taxon>Colwelliaceae</taxon>
        <taxon>Colwellia</taxon>
    </lineage>
</organism>
<protein>
    <submittedName>
        <fullName evidence="2">Uncharacterized protein</fullName>
    </submittedName>
</protein>
<name>A0A5C6Q2B6_9GAMM</name>
<reference evidence="2 4" key="1">
    <citation type="submission" date="2019-07" db="EMBL/GenBank/DDBJ databases">
        <title>Genomes of sea-ice associated Colwellia species.</title>
        <authorList>
            <person name="Bowman J.P."/>
        </authorList>
    </citation>
    <scope>NUCLEOTIDE SEQUENCE [LARGE SCALE GENOMIC DNA]</scope>
    <source>
        <strain evidence="1 3">ACAM 607</strain>
        <strain evidence="2 4">IC036</strain>
    </source>
</reference>
<proteinExistence type="predicted"/>
<evidence type="ECO:0000313" key="3">
    <source>
        <dbReference type="Proteomes" id="UP000321525"/>
    </source>
</evidence>
<accession>A0A5C6Q2B6</accession>
<dbReference type="Proteomes" id="UP000321917">
    <property type="component" value="Unassembled WGS sequence"/>
</dbReference>
<comment type="caution">
    <text evidence="2">The sequence shown here is derived from an EMBL/GenBank/DDBJ whole genome shotgun (WGS) entry which is preliminary data.</text>
</comment>
<keyword evidence="3" id="KW-1185">Reference proteome</keyword>
<gene>
    <name evidence="1" type="ORF">ESZ26_18520</name>
    <name evidence="2" type="ORF">ESZ27_18790</name>
</gene>
<evidence type="ECO:0000313" key="4">
    <source>
        <dbReference type="Proteomes" id="UP000321917"/>
    </source>
</evidence>
<evidence type="ECO:0000313" key="1">
    <source>
        <dbReference type="EMBL" id="TWX53825.1"/>
    </source>
</evidence>
<evidence type="ECO:0000313" key="2">
    <source>
        <dbReference type="EMBL" id="TWX62461.1"/>
    </source>
</evidence>
<dbReference type="AlphaFoldDB" id="A0A5C6Q2B6"/>
<dbReference type="RefSeq" id="WP_146801225.1">
    <property type="nucleotide sequence ID" value="NZ_VOLP01000046.1"/>
</dbReference>
<sequence length="176" mass="20008">MRVLIILILTILNTSCSTVKSSPNNYTLNFLNLEAIISDPNFNQNSTVIIKNIDTCKVEFKSHWSKEVSERKGFYSVHSAIIVDFTNNYKNSLFVPAHDVIEDGVVQQRWSDLIEINFLKDAEVVKVSLENESSDGFMTFYNTDYLSIGVYNPDDRVQINKLLKAFASVHRSCISS</sequence>